<dbReference type="EMBL" id="AP022853">
    <property type="protein sequence ID" value="BCB27069.1"/>
    <property type="molecule type" value="Genomic_DNA"/>
</dbReference>
<evidence type="ECO:0000256" key="3">
    <source>
        <dbReference type="SAM" id="SignalP"/>
    </source>
</evidence>
<evidence type="ECO:0000256" key="1">
    <source>
        <dbReference type="ARBA" id="ARBA00022729"/>
    </source>
</evidence>
<dbReference type="Gene3D" id="1.10.1130.10">
    <property type="entry name" value="Flavocytochrome C3, Chain A"/>
    <property type="match status" value="2"/>
</dbReference>
<name>A0A6F8VEB8_9PROT</name>
<evidence type="ECO:0000259" key="5">
    <source>
        <dbReference type="Pfam" id="PF22678"/>
    </source>
</evidence>
<dbReference type="Pfam" id="PF09699">
    <property type="entry name" value="Paired_CXXCH_1"/>
    <property type="match status" value="2"/>
</dbReference>
<dbReference type="GO" id="GO:0016491">
    <property type="term" value="F:oxidoreductase activity"/>
    <property type="evidence" value="ECO:0007669"/>
    <property type="project" value="TreeGrafter"/>
</dbReference>
<evidence type="ECO:0000256" key="2">
    <source>
        <dbReference type="SAM" id="MobiDB-lite"/>
    </source>
</evidence>
<dbReference type="InterPro" id="IPR051829">
    <property type="entry name" value="Multiheme_Cytochr_ET"/>
</dbReference>
<gene>
    <name evidence="6" type="ORF">SKTS_19550</name>
</gene>
<feature type="chain" id="PRO_5026277971" evidence="3">
    <location>
        <begin position="26"/>
        <end position="331"/>
    </location>
</feature>
<dbReference type="RefSeq" id="WP_173064034.1">
    <property type="nucleotide sequence ID" value="NZ_AP022853.1"/>
</dbReference>
<dbReference type="Pfam" id="PF22678">
    <property type="entry name" value="Cytochrom_c_NrfB-like"/>
    <property type="match status" value="1"/>
</dbReference>
<dbReference type="InterPro" id="IPR010177">
    <property type="entry name" value="Paired_CXXCH_1"/>
</dbReference>
<accession>A0A6F8VEB8</accession>
<protein>
    <submittedName>
        <fullName evidence="6">Cytochrome c</fullName>
    </submittedName>
</protein>
<feature type="domain" description="Cytochrome c-type protein NrfB-like" evidence="5">
    <location>
        <begin position="79"/>
        <end position="168"/>
    </location>
</feature>
<dbReference type="InterPro" id="IPR053875">
    <property type="entry name" value="Cytochrom_c_NrfB-like_dom"/>
</dbReference>
<keyword evidence="7" id="KW-1185">Reference proteome</keyword>
<evidence type="ECO:0000313" key="7">
    <source>
        <dbReference type="Proteomes" id="UP000502260"/>
    </source>
</evidence>
<dbReference type="NCBIfam" id="TIGR03508">
    <property type="entry name" value="decahem_SO"/>
    <property type="match status" value="1"/>
</dbReference>
<dbReference type="AlphaFoldDB" id="A0A6F8VEB8"/>
<feature type="domain" description="Doubled CXXCH motif" evidence="4">
    <location>
        <begin position="241"/>
        <end position="277"/>
    </location>
</feature>
<dbReference type="KEGG" id="slac:SKTS_19550"/>
<dbReference type="NCBIfam" id="TIGR01905">
    <property type="entry name" value="paired_CXXCH_1"/>
    <property type="match status" value="2"/>
</dbReference>
<dbReference type="SUPFAM" id="SSF48695">
    <property type="entry name" value="Multiheme cytochromes"/>
    <property type="match status" value="1"/>
</dbReference>
<dbReference type="InterPro" id="IPR036280">
    <property type="entry name" value="Multihaem_cyt_sf"/>
</dbReference>
<dbReference type="Gene3D" id="3.90.10.10">
    <property type="entry name" value="Cytochrome C3"/>
    <property type="match status" value="1"/>
</dbReference>
<dbReference type="PANTHER" id="PTHR35038">
    <property type="entry name" value="DISSIMILATORY SULFITE REDUCTASE SIRA"/>
    <property type="match status" value="1"/>
</dbReference>
<dbReference type="Proteomes" id="UP000502260">
    <property type="component" value="Chromosome"/>
</dbReference>
<feature type="signal peptide" evidence="3">
    <location>
        <begin position="1"/>
        <end position="25"/>
    </location>
</feature>
<dbReference type="InterPro" id="IPR020015">
    <property type="entry name" value="Decahaem_cyt-c_DmsE"/>
</dbReference>
<evidence type="ECO:0000313" key="6">
    <source>
        <dbReference type="EMBL" id="BCB27069.1"/>
    </source>
</evidence>
<feature type="compositionally biased region" description="Basic and acidic residues" evidence="2">
    <location>
        <begin position="84"/>
        <end position="96"/>
    </location>
</feature>
<reference evidence="7" key="1">
    <citation type="submission" date="2020-03" db="EMBL/GenBank/DDBJ databases">
        <title>Complete genome sequence of sulfur-oxidizing bacterium skT11.</title>
        <authorList>
            <person name="Kanda M."/>
            <person name="Kojima H."/>
            <person name="Fukui M."/>
        </authorList>
    </citation>
    <scope>NUCLEOTIDE SEQUENCE [LARGE SCALE GENOMIC DNA]</scope>
    <source>
        <strain evidence="7">skT11</strain>
    </source>
</reference>
<feature type="region of interest" description="Disordered" evidence="2">
    <location>
        <begin position="72"/>
        <end position="102"/>
    </location>
</feature>
<sequence length="331" mass="35627">MKLILKVLILCAFFGGLGGASSALASDAPPQQGKSATATVALNKDAVCTKCHDESETKPILAIYQTKHGVKADSRTPSCQSCHGDSDKHLHGDPKQKGRASPDILFGTKRATSGSYAPTEVKVQNAACLTCHDEDLNRTHWDGGQHQVNDVACASCHEIHNAHDKVRERKTQTQVCFACHKEQRADTHKISTHPIDANKVICSDCHNPHGSAGPKLLKKNTVNETCFTCHAEKRGPFLFEHQPVNEDCTNCHTPHGSNITPLLKDRPPFLCDECHDGPHNSRQPYGTGAAGIQGGLLPVAAPNNNAVGRSCMNCHVMVHGTNSPAGAFLHR</sequence>
<organism evidence="6 7">
    <name type="scientific">Sulfurimicrobium lacus</name>
    <dbReference type="NCBI Taxonomy" id="2715678"/>
    <lineage>
        <taxon>Bacteria</taxon>
        <taxon>Pseudomonadati</taxon>
        <taxon>Pseudomonadota</taxon>
        <taxon>Betaproteobacteria</taxon>
        <taxon>Nitrosomonadales</taxon>
        <taxon>Sulfuricellaceae</taxon>
        <taxon>Sulfurimicrobium</taxon>
    </lineage>
</organism>
<keyword evidence="1 3" id="KW-0732">Signal</keyword>
<evidence type="ECO:0000259" key="4">
    <source>
        <dbReference type="Pfam" id="PF09699"/>
    </source>
</evidence>
<dbReference type="PANTHER" id="PTHR35038:SF5">
    <property type="entry name" value="CYTOCHROME C-TYPE PROTEIN NRFB"/>
    <property type="match status" value="1"/>
</dbReference>
<proteinExistence type="predicted"/>
<feature type="domain" description="Doubled CXXCH motif" evidence="4">
    <location>
        <begin position="194"/>
        <end position="234"/>
    </location>
</feature>